<evidence type="ECO:0000256" key="5">
    <source>
        <dbReference type="ARBA" id="ARBA00022553"/>
    </source>
</evidence>
<dbReference type="SUPFAM" id="SSF55874">
    <property type="entry name" value="ATPase domain of HSP90 chaperone/DNA topoisomerase II/histidine kinase"/>
    <property type="match status" value="1"/>
</dbReference>
<dbReference type="SMART" id="SM00086">
    <property type="entry name" value="PAC"/>
    <property type="match status" value="2"/>
</dbReference>
<dbReference type="InterPro" id="IPR050736">
    <property type="entry name" value="Sensor_HK_Regulatory"/>
</dbReference>
<dbReference type="InterPro" id="IPR003594">
    <property type="entry name" value="HATPase_dom"/>
</dbReference>
<dbReference type="InterPro" id="IPR035965">
    <property type="entry name" value="PAS-like_dom_sf"/>
</dbReference>
<keyword evidence="6" id="KW-0808">Transferase</keyword>
<evidence type="ECO:0000256" key="10">
    <source>
        <dbReference type="ARBA" id="ARBA00023012"/>
    </source>
</evidence>
<dbReference type="Gene3D" id="3.30.450.20">
    <property type="entry name" value="PAS domain"/>
    <property type="match status" value="2"/>
</dbReference>
<dbReference type="RefSeq" id="WP_302706807.1">
    <property type="nucleotide sequence ID" value="NZ_JAULSC010000005.1"/>
</dbReference>
<dbReference type="GO" id="GO:0005524">
    <property type="term" value="F:ATP binding"/>
    <property type="evidence" value="ECO:0007669"/>
    <property type="project" value="UniProtKB-KW"/>
</dbReference>
<evidence type="ECO:0000313" key="16">
    <source>
        <dbReference type="Proteomes" id="UP001168363"/>
    </source>
</evidence>
<dbReference type="NCBIfam" id="TIGR00229">
    <property type="entry name" value="sensory_box"/>
    <property type="match status" value="2"/>
</dbReference>
<dbReference type="InterPro" id="IPR001610">
    <property type="entry name" value="PAC"/>
</dbReference>
<dbReference type="InterPro" id="IPR005467">
    <property type="entry name" value="His_kinase_dom"/>
</dbReference>
<evidence type="ECO:0000256" key="11">
    <source>
        <dbReference type="ARBA" id="ARBA00023136"/>
    </source>
</evidence>
<comment type="catalytic activity">
    <reaction evidence="1">
        <text>ATP + protein L-histidine = ADP + protein N-phospho-L-histidine.</text>
        <dbReference type="EC" id="2.7.13.3"/>
    </reaction>
</comment>
<evidence type="ECO:0000256" key="8">
    <source>
        <dbReference type="ARBA" id="ARBA00022777"/>
    </source>
</evidence>
<dbReference type="EMBL" id="JAULSC010000005">
    <property type="protein sequence ID" value="MDO3395466.1"/>
    <property type="molecule type" value="Genomic_DNA"/>
</dbReference>
<keyword evidence="15" id="KW-0067">ATP-binding</keyword>
<sequence length="939" mass="98654">MPTSRRAHLSAPWTALVLVAVYAVGLGSVVLRPADNPVAVWWPAAGLSVALVALTRPGRRELALVALALVVATGLSNLTGGRSWQVSLFFGVANTAEALVAGLVLRASTAVGAPRIGDLRDLLRLVVATVLGAATIGLLLLAAAGPLGLGVPLEVSRTVFTSHAAAVLLVVPAVLVPRRPRDPSGPDEQPAPRGAAGLELPAQVVVTTLATAAVFVPQDALPLTFVPLVPLTWAALRLGPRLTALELVVFAAAVTVLTQRGEGPFAGGELGPVAGAGIAQAYLACAVLLTLPLALLLEERNRLFDEVRSERRLFRANFTDSLVGQLLLREGPDGLRVDEANQTAADLLGRSPDDLVGCEVDEVVVVEDGGLAARLVRPGAGGGAGPAAGWRGRGGVAGRADARVSISVSRISAGAGAPVWSVQLLDVTAEQLAHRRLSDAEKLTSATLDTTAAIILVTDLDARIVRVNAATAEMTGYTETDLVGKRLWETTLAPDSAHDLESLFLWPNRSGAPVVREHDAVTLGGERRRIVWSNNLVRDEDGMPAYAVLTGIDVTTERASAGLVTHLMQAAVSTAIVGLDARGRISVVNSGAEHLLHRESVDLVGLPFTMLLDPEQLQARLGCTDHDAVFAALTASLGEEEQPNRDWWWVDGEGERRVVSMSLSATGSDTGAQVGFLCVGRDVTEQRRAQDLVVAALEKERTAVERLQAIDEAKNEFVSTVSHELRTPVTSIVGYTELLQDGTLVAPADDQLPLLDSIARNGQRLIVLCNDLLLLSGLDSGDVSWKAEEVDLAALLEAVREATAALLVGRDLDVAWERPAHPVVALGDGSQLERVLLNLVGNALKFTEDGGVVRVRLESAPGEAVLVVSDTGIGIPVEEQDGLFERFFRSSTAQEQAIQGTGLGLSIVSSVVQAHGGSIAVRSAHLEGSTFTVRLPLKS</sequence>
<dbReference type="InterPro" id="IPR000014">
    <property type="entry name" value="PAS"/>
</dbReference>
<proteinExistence type="predicted"/>
<evidence type="ECO:0000256" key="6">
    <source>
        <dbReference type="ARBA" id="ARBA00022679"/>
    </source>
</evidence>
<dbReference type="SUPFAM" id="SSF55785">
    <property type="entry name" value="PYP-like sensor domain (PAS domain)"/>
    <property type="match status" value="3"/>
</dbReference>
<evidence type="ECO:0000259" key="13">
    <source>
        <dbReference type="PROSITE" id="PS50109"/>
    </source>
</evidence>
<keyword evidence="10" id="KW-0902">Two-component regulatory system</keyword>
<evidence type="ECO:0000256" key="4">
    <source>
        <dbReference type="ARBA" id="ARBA00022475"/>
    </source>
</evidence>
<dbReference type="CDD" id="cd00130">
    <property type="entry name" value="PAS"/>
    <property type="match status" value="2"/>
</dbReference>
<keyword evidence="5" id="KW-0597">Phosphoprotein</keyword>
<dbReference type="PROSITE" id="PS50109">
    <property type="entry name" value="HIS_KIN"/>
    <property type="match status" value="1"/>
</dbReference>
<feature type="domain" description="Histidine kinase" evidence="13">
    <location>
        <begin position="720"/>
        <end position="939"/>
    </location>
</feature>
<evidence type="ECO:0000256" key="12">
    <source>
        <dbReference type="SAM" id="Phobius"/>
    </source>
</evidence>
<dbReference type="Pfam" id="PF00512">
    <property type="entry name" value="HisKA"/>
    <property type="match status" value="1"/>
</dbReference>
<dbReference type="PROSITE" id="PS50112">
    <property type="entry name" value="PAS"/>
    <property type="match status" value="1"/>
</dbReference>
<evidence type="ECO:0000256" key="1">
    <source>
        <dbReference type="ARBA" id="ARBA00000085"/>
    </source>
</evidence>
<feature type="transmembrane region" description="Helical" evidence="12">
    <location>
        <begin position="125"/>
        <end position="147"/>
    </location>
</feature>
<feature type="transmembrane region" description="Helical" evidence="12">
    <location>
        <begin position="86"/>
        <end position="105"/>
    </location>
</feature>
<dbReference type="InterPro" id="IPR013656">
    <property type="entry name" value="PAS_4"/>
</dbReference>
<evidence type="ECO:0000256" key="3">
    <source>
        <dbReference type="ARBA" id="ARBA00012438"/>
    </source>
</evidence>
<dbReference type="SMART" id="SM00091">
    <property type="entry name" value="PAS"/>
    <property type="match status" value="3"/>
</dbReference>
<dbReference type="PANTHER" id="PTHR43711">
    <property type="entry name" value="TWO-COMPONENT HISTIDINE KINASE"/>
    <property type="match status" value="1"/>
</dbReference>
<dbReference type="CDD" id="cd16922">
    <property type="entry name" value="HATPase_EvgS-ArcB-TorS-like"/>
    <property type="match status" value="1"/>
</dbReference>
<dbReference type="InterPro" id="IPR007895">
    <property type="entry name" value="MASE1"/>
</dbReference>
<organism evidence="15 16">
    <name type="scientific">Nocardioides cremeus</name>
    <dbReference type="NCBI Taxonomy" id="3058044"/>
    <lineage>
        <taxon>Bacteria</taxon>
        <taxon>Bacillati</taxon>
        <taxon>Actinomycetota</taxon>
        <taxon>Actinomycetes</taxon>
        <taxon>Propionibacteriales</taxon>
        <taxon>Nocardioidaceae</taxon>
        <taxon>Nocardioides</taxon>
    </lineage>
</organism>
<evidence type="ECO:0000313" key="15">
    <source>
        <dbReference type="EMBL" id="MDO3395466.1"/>
    </source>
</evidence>
<keyword evidence="11 12" id="KW-0472">Membrane</keyword>
<evidence type="ECO:0000256" key="7">
    <source>
        <dbReference type="ARBA" id="ARBA00022692"/>
    </source>
</evidence>
<dbReference type="SUPFAM" id="SSF47384">
    <property type="entry name" value="Homodimeric domain of signal transducing histidine kinase"/>
    <property type="match status" value="1"/>
</dbReference>
<dbReference type="Pfam" id="PF02518">
    <property type="entry name" value="HATPase_c"/>
    <property type="match status" value="1"/>
</dbReference>
<accession>A0ABT8TNC9</accession>
<dbReference type="Gene3D" id="3.30.565.10">
    <property type="entry name" value="Histidine kinase-like ATPase, C-terminal domain"/>
    <property type="match status" value="1"/>
</dbReference>
<evidence type="ECO:0000259" key="14">
    <source>
        <dbReference type="PROSITE" id="PS50112"/>
    </source>
</evidence>
<feature type="transmembrane region" description="Helical" evidence="12">
    <location>
        <begin position="39"/>
        <end position="55"/>
    </location>
</feature>
<keyword evidence="4" id="KW-1003">Cell membrane</keyword>
<dbReference type="CDD" id="cd00082">
    <property type="entry name" value="HisKA"/>
    <property type="match status" value="1"/>
</dbReference>
<name>A0ABT8TNC9_9ACTN</name>
<dbReference type="InterPro" id="IPR036097">
    <property type="entry name" value="HisK_dim/P_sf"/>
</dbReference>
<dbReference type="PRINTS" id="PR00344">
    <property type="entry name" value="BCTRLSENSOR"/>
</dbReference>
<dbReference type="SMART" id="SM00387">
    <property type="entry name" value="HATPase_c"/>
    <property type="match status" value="1"/>
</dbReference>
<keyword evidence="8" id="KW-0418">Kinase</keyword>
<reference evidence="15" key="1">
    <citation type="submission" date="2023-06" db="EMBL/GenBank/DDBJ databases">
        <title>Genome sequence of Nocardioides sp. SOB44.</title>
        <authorList>
            <person name="Zhang G."/>
        </authorList>
    </citation>
    <scope>NUCLEOTIDE SEQUENCE</scope>
    <source>
        <strain evidence="15">SOB44</strain>
    </source>
</reference>
<dbReference type="Proteomes" id="UP001168363">
    <property type="component" value="Unassembled WGS sequence"/>
</dbReference>
<feature type="domain" description="PAS" evidence="14">
    <location>
        <begin position="440"/>
        <end position="496"/>
    </location>
</feature>
<gene>
    <name evidence="15" type="ORF">QWJ41_07055</name>
</gene>
<dbReference type="Pfam" id="PF13426">
    <property type="entry name" value="PAS_9"/>
    <property type="match status" value="1"/>
</dbReference>
<dbReference type="InterPro" id="IPR003661">
    <property type="entry name" value="HisK_dim/P_dom"/>
</dbReference>
<comment type="subcellular location">
    <subcellularLocation>
        <location evidence="2">Cell membrane</location>
        <topology evidence="2">Multi-pass membrane protein</topology>
    </subcellularLocation>
</comment>
<comment type="caution">
    <text evidence="15">The sequence shown here is derived from an EMBL/GenBank/DDBJ whole genome shotgun (WGS) entry which is preliminary data.</text>
</comment>
<dbReference type="InterPro" id="IPR004358">
    <property type="entry name" value="Sig_transdc_His_kin-like_C"/>
</dbReference>
<keyword evidence="15" id="KW-0547">Nucleotide-binding</keyword>
<dbReference type="Gene3D" id="1.10.287.130">
    <property type="match status" value="1"/>
</dbReference>
<dbReference type="PANTHER" id="PTHR43711:SF1">
    <property type="entry name" value="HISTIDINE KINASE 1"/>
    <property type="match status" value="1"/>
</dbReference>
<keyword evidence="7 12" id="KW-0812">Transmembrane</keyword>
<evidence type="ECO:0000256" key="2">
    <source>
        <dbReference type="ARBA" id="ARBA00004651"/>
    </source>
</evidence>
<dbReference type="Pfam" id="PF08448">
    <property type="entry name" value="PAS_4"/>
    <property type="match status" value="1"/>
</dbReference>
<keyword evidence="16" id="KW-1185">Reference proteome</keyword>
<evidence type="ECO:0000256" key="9">
    <source>
        <dbReference type="ARBA" id="ARBA00022989"/>
    </source>
</evidence>
<dbReference type="EC" id="2.7.13.3" evidence="3"/>
<protein>
    <recommendedName>
        <fullName evidence="3">histidine kinase</fullName>
        <ecNumber evidence="3">2.7.13.3</ecNumber>
    </recommendedName>
</protein>
<dbReference type="Pfam" id="PF05231">
    <property type="entry name" value="MASE1"/>
    <property type="match status" value="1"/>
</dbReference>
<dbReference type="InterPro" id="IPR036890">
    <property type="entry name" value="HATPase_C_sf"/>
</dbReference>
<keyword evidence="9 12" id="KW-1133">Transmembrane helix</keyword>
<dbReference type="SMART" id="SM00388">
    <property type="entry name" value="HisKA"/>
    <property type="match status" value="1"/>
</dbReference>
<feature type="transmembrane region" description="Helical" evidence="12">
    <location>
        <begin position="62"/>
        <end position="80"/>
    </location>
</feature>